<accession>A0A7W4LP35</accession>
<evidence type="ECO:0000313" key="4">
    <source>
        <dbReference type="Proteomes" id="UP000542720"/>
    </source>
</evidence>
<dbReference type="Proteomes" id="UP000542720">
    <property type="component" value="Unassembled WGS sequence"/>
</dbReference>
<evidence type="ECO:0000256" key="1">
    <source>
        <dbReference type="SAM" id="SignalP"/>
    </source>
</evidence>
<protein>
    <recommendedName>
        <fullName evidence="2">DUF5648 domain-containing protein</fullName>
    </recommendedName>
</protein>
<sequence>MQALSKTAALLFTLVSPFCVQAASTVKSCSAVNKPGYVITKVISSSSACSGNSQYTFTLLAGESRLDTCVLATPAGWVNNKQSSYNGTGNCGTSSGTPKQIWQITNTRDQIKLNSCTRTLPTGWVVTRVTNYSGNGDCGQASGAPRQIFEAQSTAGQKQMNACVGSVLPAGWQVGSTSSNSICGSSSGSLWKILNTNSLTKTALHRYYSQKTGDNLYTVKRDDTSLAKYGYSYDAIIAYVPSTNLFGTSAFHRYFKAATSDSLYTTTRDDAANTASGYAYSSIAAYLYTAKVTGSVPLHRYWNPTNKHHLYTTQYFTNGAYGFQYEKIEGYLYSKP</sequence>
<feature type="chain" id="PRO_5031214589" description="DUF5648 domain-containing protein" evidence="1">
    <location>
        <begin position="23"/>
        <end position="336"/>
    </location>
</feature>
<dbReference type="Pfam" id="PF18885">
    <property type="entry name" value="DUF5648"/>
    <property type="match status" value="1"/>
</dbReference>
<gene>
    <name evidence="3" type="ORF">H3H51_17135</name>
</gene>
<evidence type="ECO:0000259" key="2">
    <source>
        <dbReference type="Pfam" id="PF18885"/>
    </source>
</evidence>
<dbReference type="EMBL" id="JACJUD010000006">
    <property type="protein sequence ID" value="MBB2496750.1"/>
    <property type="molecule type" value="Genomic_DNA"/>
</dbReference>
<keyword evidence="1" id="KW-0732">Signal</keyword>
<comment type="caution">
    <text evidence="3">The sequence shown here is derived from an EMBL/GenBank/DDBJ whole genome shotgun (WGS) entry which is preliminary data.</text>
</comment>
<organism evidence="3 4">
    <name type="scientific">Aquipseudomonas ullengensis</name>
    <dbReference type="NCBI Taxonomy" id="2759166"/>
    <lineage>
        <taxon>Bacteria</taxon>
        <taxon>Pseudomonadati</taxon>
        <taxon>Pseudomonadota</taxon>
        <taxon>Gammaproteobacteria</taxon>
        <taxon>Pseudomonadales</taxon>
        <taxon>Pseudomonadaceae</taxon>
        <taxon>Aquipseudomonas</taxon>
    </lineage>
</organism>
<feature type="signal peptide" evidence="1">
    <location>
        <begin position="1"/>
        <end position="22"/>
    </location>
</feature>
<dbReference type="InterPro" id="IPR043708">
    <property type="entry name" value="DUF5648"/>
</dbReference>
<keyword evidence="4" id="KW-1185">Reference proteome</keyword>
<evidence type="ECO:0000313" key="3">
    <source>
        <dbReference type="EMBL" id="MBB2496750.1"/>
    </source>
</evidence>
<reference evidence="3 4" key="1">
    <citation type="submission" date="2020-08" db="EMBL/GenBank/DDBJ databases">
        <authorList>
            <person name="Kim C.M."/>
        </authorList>
    </citation>
    <scope>NUCLEOTIDE SEQUENCE [LARGE SCALE GENOMIC DNA]</scope>
    <source>
        <strain evidence="3 4">UL070</strain>
    </source>
</reference>
<feature type="domain" description="DUF5648" evidence="2">
    <location>
        <begin position="204"/>
        <end position="332"/>
    </location>
</feature>
<proteinExistence type="predicted"/>
<name>A0A7W4LP35_9GAMM</name>
<dbReference type="AlphaFoldDB" id="A0A7W4LP35"/>
<dbReference type="RefSeq" id="WP_183090290.1">
    <property type="nucleotide sequence ID" value="NZ_JACJUD010000006.1"/>
</dbReference>